<keyword evidence="1" id="KW-0472">Membrane</keyword>
<dbReference type="AlphaFoldDB" id="A0A2T3Z7S7"/>
<gene>
    <name evidence="2" type="ORF">M441DRAFT_37416</name>
</gene>
<keyword evidence="1" id="KW-1133">Transmembrane helix</keyword>
<organism evidence="2 3">
    <name type="scientific">Trichoderma asperellum (strain ATCC 204424 / CBS 433.97 / NBRC 101777)</name>
    <dbReference type="NCBI Taxonomy" id="1042311"/>
    <lineage>
        <taxon>Eukaryota</taxon>
        <taxon>Fungi</taxon>
        <taxon>Dikarya</taxon>
        <taxon>Ascomycota</taxon>
        <taxon>Pezizomycotina</taxon>
        <taxon>Sordariomycetes</taxon>
        <taxon>Hypocreomycetidae</taxon>
        <taxon>Hypocreales</taxon>
        <taxon>Hypocreaceae</taxon>
        <taxon>Trichoderma</taxon>
    </lineage>
</organism>
<name>A0A2T3Z7S7_TRIA4</name>
<evidence type="ECO:0000313" key="3">
    <source>
        <dbReference type="Proteomes" id="UP000240493"/>
    </source>
</evidence>
<evidence type="ECO:0000256" key="1">
    <source>
        <dbReference type="SAM" id="Phobius"/>
    </source>
</evidence>
<feature type="transmembrane region" description="Helical" evidence="1">
    <location>
        <begin position="31"/>
        <end position="49"/>
    </location>
</feature>
<dbReference type="Proteomes" id="UP000240493">
    <property type="component" value="Unassembled WGS sequence"/>
</dbReference>
<sequence length="83" mass="9772">MRCDLPDRPFSSTTGKYEYDHQSQCRLISPAPTPFFFSFFPFLFLFYYICNGDQASDLYTRSILGMSFIWLLKLYQLDGMVLV</sequence>
<keyword evidence="1" id="KW-0812">Transmembrane</keyword>
<keyword evidence="3" id="KW-1185">Reference proteome</keyword>
<reference evidence="2 3" key="1">
    <citation type="submission" date="2016-07" db="EMBL/GenBank/DDBJ databases">
        <title>Multiple horizontal gene transfer events from other fungi enriched the ability of initially mycotrophic Trichoderma (Ascomycota) to feed on dead plant biomass.</title>
        <authorList>
            <consortium name="DOE Joint Genome Institute"/>
            <person name="Aerts A."/>
            <person name="Atanasova L."/>
            <person name="Chenthamara K."/>
            <person name="Zhang J."/>
            <person name="Grujic M."/>
            <person name="Henrissat B."/>
            <person name="Kuo A."/>
            <person name="Salamov A."/>
            <person name="Lipzen A."/>
            <person name="Labutti K."/>
            <person name="Barry K."/>
            <person name="Miao Y."/>
            <person name="Rahimi M.J."/>
            <person name="Shen Q."/>
            <person name="Grigoriev I.V."/>
            <person name="Kubicek C.P."/>
            <person name="Druzhinina I.S."/>
        </authorList>
    </citation>
    <scope>NUCLEOTIDE SEQUENCE [LARGE SCALE GENOMIC DNA]</scope>
    <source>
        <strain evidence="2 3">CBS 433.97</strain>
    </source>
</reference>
<dbReference type="EMBL" id="KZ679262">
    <property type="protein sequence ID" value="PTB40835.1"/>
    <property type="molecule type" value="Genomic_DNA"/>
</dbReference>
<protein>
    <submittedName>
        <fullName evidence="2">Uncharacterized protein</fullName>
    </submittedName>
</protein>
<evidence type="ECO:0000313" key="2">
    <source>
        <dbReference type="EMBL" id="PTB40835.1"/>
    </source>
</evidence>
<accession>A0A2T3Z7S7</accession>
<proteinExistence type="predicted"/>